<keyword evidence="2 7" id="KW-0812">Transmembrane</keyword>
<dbReference type="PANTHER" id="PTHR33048:SF158">
    <property type="entry name" value="MEMBRANE PROTEIN PTH11-LIKE, PUTATIVE-RELATED"/>
    <property type="match status" value="1"/>
</dbReference>
<feature type="region of interest" description="Disordered" evidence="6">
    <location>
        <begin position="374"/>
        <end position="395"/>
    </location>
</feature>
<feature type="transmembrane region" description="Helical" evidence="7">
    <location>
        <begin position="243"/>
        <end position="263"/>
    </location>
</feature>
<evidence type="ECO:0000256" key="7">
    <source>
        <dbReference type="SAM" id="Phobius"/>
    </source>
</evidence>
<dbReference type="EMBL" id="ML994614">
    <property type="protein sequence ID" value="KAF2192940.1"/>
    <property type="molecule type" value="Genomic_DNA"/>
</dbReference>
<accession>A0A6A6ES82</accession>
<dbReference type="Pfam" id="PF20684">
    <property type="entry name" value="Fung_rhodopsin"/>
    <property type="match status" value="1"/>
</dbReference>
<feature type="transmembrane region" description="Helical" evidence="7">
    <location>
        <begin position="116"/>
        <end position="143"/>
    </location>
</feature>
<keyword evidence="3 7" id="KW-1133">Transmembrane helix</keyword>
<feature type="transmembrane region" description="Helical" evidence="7">
    <location>
        <begin position="40"/>
        <end position="61"/>
    </location>
</feature>
<evidence type="ECO:0000313" key="9">
    <source>
        <dbReference type="EMBL" id="KAF2192940.1"/>
    </source>
</evidence>
<dbReference type="InterPro" id="IPR049326">
    <property type="entry name" value="Rhodopsin_dom_fungi"/>
</dbReference>
<evidence type="ECO:0000256" key="2">
    <source>
        <dbReference type="ARBA" id="ARBA00022692"/>
    </source>
</evidence>
<evidence type="ECO:0000256" key="1">
    <source>
        <dbReference type="ARBA" id="ARBA00004141"/>
    </source>
</evidence>
<evidence type="ECO:0000259" key="8">
    <source>
        <dbReference type="Pfam" id="PF20684"/>
    </source>
</evidence>
<dbReference type="PANTHER" id="PTHR33048">
    <property type="entry name" value="PTH11-LIKE INTEGRAL MEMBRANE PROTEIN (AFU_ORTHOLOGUE AFUA_5G11245)"/>
    <property type="match status" value="1"/>
</dbReference>
<proteinExistence type="inferred from homology"/>
<comment type="similarity">
    <text evidence="5">Belongs to the SAT4 family.</text>
</comment>
<evidence type="ECO:0000256" key="4">
    <source>
        <dbReference type="ARBA" id="ARBA00023136"/>
    </source>
</evidence>
<reference evidence="9" key="1">
    <citation type="journal article" date="2020" name="Stud. Mycol.">
        <title>101 Dothideomycetes genomes: a test case for predicting lifestyles and emergence of pathogens.</title>
        <authorList>
            <person name="Haridas S."/>
            <person name="Albert R."/>
            <person name="Binder M."/>
            <person name="Bloem J."/>
            <person name="Labutti K."/>
            <person name="Salamov A."/>
            <person name="Andreopoulos B."/>
            <person name="Baker S."/>
            <person name="Barry K."/>
            <person name="Bills G."/>
            <person name="Bluhm B."/>
            <person name="Cannon C."/>
            <person name="Castanera R."/>
            <person name="Culley D."/>
            <person name="Daum C."/>
            <person name="Ezra D."/>
            <person name="Gonzalez J."/>
            <person name="Henrissat B."/>
            <person name="Kuo A."/>
            <person name="Liang C."/>
            <person name="Lipzen A."/>
            <person name="Lutzoni F."/>
            <person name="Magnuson J."/>
            <person name="Mondo S."/>
            <person name="Nolan M."/>
            <person name="Ohm R."/>
            <person name="Pangilinan J."/>
            <person name="Park H.-J."/>
            <person name="Ramirez L."/>
            <person name="Alfaro M."/>
            <person name="Sun H."/>
            <person name="Tritt A."/>
            <person name="Yoshinaga Y."/>
            <person name="Zwiers L.-H."/>
            <person name="Turgeon B."/>
            <person name="Goodwin S."/>
            <person name="Spatafora J."/>
            <person name="Crous P."/>
            <person name="Grigoriev I."/>
        </authorList>
    </citation>
    <scope>NUCLEOTIDE SEQUENCE</scope>
    <source>
        <strain evidence="9">CBS 207.26</strain>
    </source>
</reference>
<dbReference type="AlphaFoldDB" id="A0A6A6ES82"/>
<feature type="domain" description="Rhodopsin" evidence="8">
    <location>
        <begin position="57"/>
        <end position="305"/>
    </location>
</feature>
<sequence length="405" mass="44198">MSLRNISASSAAAGDVFPLRPAPPGVIPNFASPPFMGMPVLVTAGICLPLVLLFAAIRIYAKVWILKKRKLDDYVYCLSCPAGIAMIAFEISIVLAGPNGYHAWDIKEDAMTKSAIIHLLGFSIALGPVLWLLKLTLFCLILASFGSVRWIKNCVYVGIIVTGLFFSAYTIVVAISCGPRPNTDTASYLNGLNRAQCSSPAEVNALMSIILGIVNFASDLYLLGIPLPSIQTLIVPRRQKIGVYLIFLSGSVMCVCSLLGLIYRFKAWKSADITGTQIRLYVVFMAELSVGLMIPCMPSVATVYRHFTVPDINDNTTISTPNMKGFSALSSPQTESRATWRKTHLSIEEIPYSKPSSEWKRHPVHDLRMKALPATPLPLNPTAPPSPKTPTSPRSMRLPIMFHAS</sequence>
<evidence type="ECO:0000256" key="5">
    <source>
        <dbReference type="ARBA" id="ARBA00038359"/>
    </source>
</evidence>
<feature type="transmembrane region" description="Helical" evidence="7">
    <location>
        <begin position="278"/>
        <end position="297"/>
    </location>
</feature>
<feature type="compositionally biased region" description="Pro residues" evidence="6">
    <location>
        <begin position="375"/>
        <end position="390"/>
    </location>
</feature>
<dbReference type="Proteomes" id="UP000800200">
    <property type="component" value="Unassembled WGS sequence"/>
</dbReference>
<dbReference type="InterPro" id="IPR052337">
    <property type="entry name" value="SAT4-like"/>
</dbReference>
<evidence type="ECO:0000256" key="3">
    <source>
        <dbReference type="ARBA" id="ARBA00022989"/>
    </source>
</evidence>
<evidence type="ECO:0000256" key="6">
    <source>
        <dbReference type="SAM" id="MobiDB-lite"/>
    </source>
</evidence>
<organism evidence="9 10">
    <name type="scientific">Zopfia rhizophila CBS 207.26</name>
    <dbReference type="NCBI Taxonomy" id="1314779"/>
    <lineage>
        <taxon>Eukaryota</taxon>
        <taxon>Fungi</taxon>
        <taxon>Dikarya</taxon>
        <taxon>Ascomycota</taxon>
        <taxon>Pezizomycotina</taxon>
        <taxon>Dothideomycetes</taxon>
        <taxon>Dothideomycetes incertae sedis</taxon>
        <taxon>Zopfiaceae</taxon>
        <taxon>Zopfia</taxon>
    </lineage>
</organism>
<feature type="transmembrane region" description="Helical" evidence="7">
    <location>
        <begin position="203"/>
        <end position="223"/>
    </location>
</feature>
<feature type="transmembrane region" description="Helical" evidence="7">
    <location>
        <begin position="73"/>
        <end position="96"/>
    </location>
</feature>
<dbReference type="GO" id="GO:0016020">
    <property type="term" value="C:membrane"/>
    <property type="evidence" value="ECO:0007669"/>
    <property type="project" value="UniProtKB-SubCell"/>
</dbReference>
<name>A0A6A6ES82_9PEZI</name>
<protein>
    <recommendedName>
        <fullName evidence="8">Rhodopsin domain-containing protein</fullName>
    </recommendedName>
</protein>
<keyword evidence="4 7" id="KW-0472">Membrane</keyword>
<dbReference type="OrthoDB" id="444631at2759"/>
<feature type="transmembrane region" description="Helical" evidence="7">
    <location>
        <begin position="155"/>
        <end position="175"/>
    </location>
</feature>
<gene>
    <name evidence="9" type="ORF">K469DRAFT_735054</name>
</gene>
<comment type="subcellular location">
    <subcellularLocation>
        <location evidence="1">Membrane</location>
        <topology evidence="1">Multi-pass membrane protein</topology>
    </subcellularLocation>
</comment>
<keyword evidence="10" id="KW-1185">Reference proteome</keyword>
<evidence type="ECO:0000313" key="10">
    <source>
        <dbReference type="Proteomes" id="UP000800200"/>
    </source>
</evidence>